<feature type="signal peptide" evidence="4">
    <location>
        <begin position="1"/>
        <end position="25"/>
    </location>
</feature>
<feature type="chain" id="PRO_5037548429" evidence="4">
    <location>
        <begin position="26"/>
        <end position="428"/>
    </location>
</feature>
<dbReference type="Gene3D" id="3.40.190.10">
    <property type="entry name" value="Periplasmic binding protein-like II"/>
    <property type="match status" value="1"/>
</dbReference>
<dbReference type="RefSeq" id="WP_189427063.1">
    <property type="nucleotide sequence ID" value="NZ_BMZE01000004.1"/>
</dbReference>
<comment type="caution">
    <text evidence="5">The sequence shown here is derived from an EMBL/GenBank/DDBJ whole genome shotgun (WGS) entry which is preliminary data.</text>
</comment>
<evidence type="ECO:0000313" key="5">
    <source>
        <dbReference type="EMBL" id="GHA35827.1"/>
    </source>
</evidence>
<dbReference type="Proteomes" id="UP000646579">
    <property type="component" value="Unassembled WGS sequence"/>
</dbReference>
<dbReference type="PANTHER" id="PTHR43649">
    <property type="entry name" value="ARABINOSE-BINDING PROTEIN-RELATED"/>
    <property type="match status" value="1"/>
</dbReference>
<sequence>MSTTFKRALMGAAAITAISAATVSAQEAQLTFLYTDDNPANTERVEELTQQFNEEHPDINVEFISTGYDAVMRQLPMQLAVGEGPDIAKVADRTLSRYALDLRPYLDDADAFAELYGQGLSTMREGEPADSDSINGIIWTQTFNLPFVNVTLFEQAGVELPQPGATLDEIVQASVEVAEATGVAIPFTLDRSGHRMAGPLLSSGSEMINENGEYTFPDEAAQGVIEQLYGYTETGAFPKEMWGAAGGAAYKSMGEEFANANAVTYLAGNWMVGTFDDMIGDAFQWTAIQAPCGPAGCVAMPGGTSIMAFEHTDYPEAAAEFMHYIGSADVQRQLAEEFILIPGADVGDLQYQTDNENVQNAMTVFNNNRDTPIPQAYQLNTATGNTAFFNTIVQRMSQLIVGELTLEQTYETLESDMADINAEISSEE</sequence>
<dbReference type="GO" id="GO:0042597">
    <property type="term" value="C:periplasmic space"/>
    <property type="evidence" value="ECO:0007669"/>
    <property type="project" value="UniProtKB-SubCell"/>
</dbReference>
<accession>A0A918SDN3</accession>
<dbReference type="InterPro" id="IPR006059">
    <property type="entry name" value="SBP"/>
</dbReference>
<evidence type="ECO:0000256" key="3">
    <source>
        <dbReference type="ARBA" id="ARBA00022764"/>
    </source>
</evidence>
<dbReference type="AlphaFoldDB" id="A0A918SDN3"/>
<dbReference type="InterPro" id="IPR050490">
    <property type="entry name" value="Bact_solute-bd_prot1"/>
</dbReference>
<dbReference type="Pfam" id="PF01547">
    <property type="entry name" value="SBP_bac_1"/>
    <property type="match status" value="1"/>
</dbReference>
<name>A0A918SDN3_9HYPH</name>
<protein>
    <submittedName>
        <fullName evidence="5">ABC transporter substrate-binding protein</fullName>
    </submittedName>
</protein>
<comment type="subcellular location">
    <subcellularLocation>
        <location evidence="1">Periplasm</location>
    </subcellularLocation>
</comment>
<evidence type="ECO:0000256" key="4">
    <source>
        <dbReference type="SAM" id="SignalP"/>
    </source>
</evidence>
<evidence type="ECO:0000256" key="1">
    <source>
        <dbReference type="ARBA" id="ARBA00004418"/>
    </source>
</evidence>
<dbReference type="SUPFAM" id="SSF53850">
    <property type="entry name" value="Periplasmic binding protein-like II"/>
    <property type="match status" value="1"/>
</dbReference>
<comment type="similarity">
    <text evidence="2">Belongs to the bacterial solute-binding protein 1 family.</text>
</comment>
<organism evidence="5 6">
    <name type="scientific">Devosia pacifica</name>
    <dbReference type="NCBI Taxonomy" id="1335967"/>
    <lineage>
        <taxon>Bacteria</taxon>
        <taxon>Pseudomonadati</taxon>
        <taxon>Pseudomonadota</taxon>
        <taxon>Alphaproteobacteria</taxon>
        <taxon>Hyphomicrobiales</taxon>
        <taxon>Devosiaceae</taxon>
        <taxon>Devosia</taxon>
    </lineage>
</organism>
<evidence type="ECO:0000313" key="6">
    <source>
        <dbReference type="Proteomes" id="UP000646579"/>
    </source>
</evidence>
<gene>
    <name evidence="5" type="ORF">GCM10007989_34810</name>
</gene>
<keyword evidence="3" id="KW-0574">Periplasm</keyword>
<reference evidence="5" key="1">
    <citation type="journal article" date="2014" name="Int. J. Syst. Evol. Microbiol.">
        <title>Complete genome sequence of Corynebacterium casei LMG S-19264T (=DSM 44701T), isolated from a smear-ripened cheese.</title>
        <authorList>
            <consortium name="US DOE Joint Genome Institute (JGI-PGF)"/>
            <person name="Walter F."/>
            <person name="Albersmeier A."/>
            <person name="Kalinowski J."/>
            <person name="Ruckert C."/>
        </authorList>
    </citation>
    <scope>NUCLEOTIDE SEQUENCE</scope>
    <source>
        <strain evidence="5">KCTC 32437</strain>
    </source>
</reference>
<evidence type="ECO:0000256" key="2">
    <source>
        <dbReference type="ARBA" id="ARBA00008520"/>
    </source>
</evidence>
<proteinExistence type="inferred from homology"/>
<keyword evidence="6" id="KW-1185">Reference proteome</keyword>
<dbReference type="EMBL" id="BMZE01000004">
    <property type="protein sequence ID" value="GHA35827.1"/>
    <property type="molecule type" value="Genomic_DNA"/>
</dbReference>
<reference evidence="5" key="2">
    <citation type="submission" date="2020-09" db="EMBL/GenBank/DDBJ databases">
        <authorList>
            <person name="Sun Q."/>
            <person name="Kim S."/>
        </authorList>
    </citation>
    <scope>NUCLEOTIDE SEQUENCE</scope>
    <source>
        <strain evidence="5">KCTC 32437</strain>
    </source>
</reference>
<keyword evidence="4" id="KW-0732">Signal</keyword>